<sequence length="270" mass="30120">MGVNAIPVYDKAKGPGFYSGKLGWITSGNVKLYNGEIHALLTVNNVTNWARIIEFHVEPPTADVMRMFYTVNINHIRDLVLDKSDLMCVHAVRFWGVAAGMVMTTKSHEYTIVENPPTSADDADTFVNFALIYHGNAWTAIAARTTSWQRADHAAGGTIAVGFPRRRLQREGYWKGEDHCAILDPSCGLIQDRQIGASTTVRMVPNTQVSGTAAVVDAYVVLKMMSDEGIAPLLTHINRLNVLKVAYERVEQYGMRCAPYARWFYDEHPD</sequence>
<dbReference type="Proteomes" id="UP000663829">
    <property type="component" value="Unassembled WGS sequence"/>
</dbReference>
<protein>
    <submittedName>
        <fullName evidence="2">Uncharacterized protein</fullName>
    </submittedName>
</protein>
<dbReference type="Proteomes" id="UP000677228">
    <property type="component" value="Unassembled WGS sequence"/>
</dbReference>
<name>A0A814UAU8_9BILA</name>
<evidence type="ECO:0000313" key="4">
    <source>
        <dbReference type="EMBL" id="CAF3937104.1"/>
    </source>
</evidence>
<evidence type="ECO:0000313" key="3">
    <source>
        <dbReference type="EMBL" id="CAF3711320.1"/>
    </source>
</evidence>
<dbReference type="EMBL" id="CAJOBC010007591">
    <property type="protein sequence ID" value="CAF3937104.1"/>
    <property type="molecule type" value="Genomic_DNA"/>
</dbReference>
<organism evidence="2 5">
    <name type="scientific">Didymodactylos carnosus</name>
    <dbReference type="NCBI Taxonomy" id="1234261"/>
    <lineage>
        <taxon>Eukaryota</taxon>
        <taxon>Metazoa</taxon>
        <taxon>Spiralia</taxon>
        <taxon>Gnathifera</taxon>
        <taxon>Rotifera</taxon>
        <taxon>Eurotatoria</taxon>
        <taxon>Bdelloidea</taxon>
        <taxon>Philodinida</taxon>
        <taxon>Philodinidae</taxon>
        <taxon>Didymodactylos</taxon>
    </lineage>
</organism>
<dbReference type="EMBL" id="CAJNOK010004370">
    <property type="protein sequence ID" value="CAF0935479.1"/>
    <property type="molecule type" value="Genomic_DNA"/>
</dbReference>
<dbReference type="Proteomes" id="UP000681722">
    <property type="component" value="Unassembled WGS sequence"/>
</dbReference>
<keyword evidence="5" id="KW-1185">Reference proteome</keyword>
<accession>A0A814UAU8</accession>
<comment type="caution">
    <text evidence="2">The sequence shown here is derived from an EMBL/GenBank/DDBJ whole genome shotgun (WGS) entry which is preliminary data.</text>
</comment>
<dbReference type="Proteomes" id="UP000682733">
    <property type="component" value="Unassembled WGS sequence"/>
</dbReference>
<evidence type="ECO:0000313" key="2">
    <source>
        <dbReference type="EMBL" id="CAF1173325.1"/>
    </source>
</evidence>
<dbReference type="AlphaFoldDB" id="A0A814UAU8"/>
<proteinExistence type="predicted"/>
<dbReference type="OrthoDB" id="10112153at2759"/>
<evidence type="ECO:0000313" key="1">
    <source>
        <dbReference type="EMBL" id="CAF0935479.1"/>
    </source>
</evidence>
<reference evidence="2" key="1">
    <citation type="submission" date="2021-02" db="EMBL/GenBank/DDBJ databases">
        <authorList>
            <person name="Nowell W R."/>
        </authorList>
    </citation>
    <scope>NUCLEOTIDE SEQUENCE</scope>
</reference>
<dbReference type="EMBL" id="CAJOBA010004374">
    <property type="protein sequence ID" value="CAF3711320.1"/>
    <property type="molecule type" value="Genomic_DNA"/>
</dbReference>
<evidence type="ECO:0000313" key="5">
    <source>
        <dbReference type="Proteomes" id="UP000663829"/>
    </source>
</evidence>
<gene>
    <name evidence="2" type="ORF">GPM918_LOCUS22302</name>
    <name evidence="1" type="ORF">OVA965_LOCUS11358</name>
    <name evidence="4" type="ORF">SRO942_LOCUS22295</name>
    <name evidence="3" type="ORF">TMI583_LOCUS11361</name>
</gene>
<dbReference type="EMBL" id="CAJNOQ010007595">
    <property type="protein sequence ID" value="CAF1173325.1"/>
    <property type="molecule type" value="Genomic_DNA"/>
</dbReference>